<dbReference type="Gene3D" id="1.20.5.1200">
    <property type="entry name" value="Alpha-tocopherol transfer"/>
    <property type="match status" value="1"/>
</dbReference>
<dbReference type="SMART" id="SM00516">
    <property type="entry name" value="SEC14"/>
    <property type="match status" value="1"/>
</dbReference>
<reference evidence="2 3" key="1">
    <citation type="submission" date="2013-11" db="EMBL/GenBank/DDBJ databases">
        <title>Genome sequencing of Stegodyphus mimosarum.</title>
        <authorList>
            <person name="Bechsgaard J."/>
        </authorList>
    </citation>
    <scope>NUCLEOTIDE SEQUENCE [LARGE SCALE GENOMIC DNA]</scope>
</reference>
<dbReference type="OMA" id="QGSIMYL"/>
<dbReference type="Gene3D" id="3.40.525.10">
    <property type="entry name" value="CRAL-TRIO lipid binding domain"/>
    <property type="match status" value="1"/>
</dbReference>
<dbReference type="Proteomes" id="UP000054359">
    <property type="component" value="Unassembled WGS sequence"/>
</dbReference>
<feature type="non-terminal residue" evidence="2">
    <location>
        <position position="221"/>
    </location>
</feature>
<dbReference type="Pfam" id="PF00650">
    <property type="entry name" value="CRAL_TRIO"/>
    <property type="match status" value="1"/>
</dbReference>
<keyword evidence="3" id="KW-1185">Reference proteome</keyword>
<accession>A0A087TQ85</accession>
<dbReference type="AlphaFoldDB" id="A0A087TQ85"/>
<name>A0A087TQ85_STEMI</name>
<dbReference type="InterPro" id="IPR036865">
    <property type="entry name" value="CRAL-TRIO_dom_sf"/>
</dbReference>
<evidence type="ECO:0000259" key="1">
    <source>
        <dbReference type="PROSITE" id="PS50191"/>
    </source>
</evidence>
<dbReference type="PANTHER" id="PTHR10174:SF226">
    <property type="entry name" value="CLAVESIN-1-LIKE PROTEIN"/>
    <property type="match status" value="1"/>
</dbReference>
<feature type="domain" description="CRAL-TRIO" evidence="1">
    <location>
        <begin position="22"/>
        <end position="186"/>
    </location>
</feature>
<dbReference type="GO" id="GO:0016020">
    <property type="term" value="C:membrane"/>
    <property type="evidence" value="ECO:0007669"/>
    <property type="project" value="TreeGrafter"/>
</dbReference>
<dbReference type="GO" id="GO:1902936">
    <property type="term" value="F:phosphatidylinositol bisphosphate binding"/>
    <property type="evidence" value="ECO:0007669"/>
    <property type="project" value="TreeGrafter"/>
</dbReference>
<dbReference type="CDD" id="cd00170">
    <property type="entry name" value="SEC14"/>
    <property type="match status" value="1"/>
</dbReference>
<dbReference type="PROSITE" id="PS50191">
    <property type="entry name" value="CRAL_TRIO"/>
    <property type="match status" value="1"/>
</dbReference>
<organism evidence="2 3">
    <name type="scientific">Stegodyphus mimosarum</name>
    <name type="common">African social velvet spider</name>
    <dbReference type="NCBI Taxonomy" id="407821"/>
    <lineage>
        <taxon>Eukaryota</taxon>
        <taxon>Metazoa</taxon>
        <taxon>Ecdysozoa</taxon>
        <taxon>Arthropoda</taxon>
        <taxon>Chelicerata</taxon>
        <taxon>Arachnida</taxon>
        <taxon>Araneae</taxon>
        <taxon>Araneomorphae</taxon>
        <taxon>Entelegynae</taxon>
        <taxon>Eresoidea</taxon>
        <taxon>Eresidae</taxon>
        <taxon>Stegodyphus</taxon>
    </lineage>
</organism>
<dbReference type="OrthoDB" id="6433959at2759"/>
<evidence type="ECO:0000313" key="3">
    <source>
        <dbReference type="Proteomes" id="UP000054359"/>
    </source>
</evidence>
<sequence>MQKFYNLQNLYPDVYSNFVPSSTLQVQSLEHLTALPYRGKDRTVVIIVKMGNIDPSLASLEEILRFDLLILETLLLNRATQLSGISVIFDLNGFFNQQIAMFTPRNIRMCMDVFQNASYMRVKNIHVINTPGLLYTLYRCLFPMMLEKYKDRTVAHFNDDNWESFHSYFPPEILPEEYGGQLKSSDMVNLNHVLNEKEEVFQDRLQYRMLESTFIVEEVDA</sequence>
<gene>
    <name evidence="2" type="ORF">X975_11983</name>
</gene>
<dbReference type="InterPro" id="IPR001251">
    <property type="entry name" value="CRAL-TRIO_dom"/>
</dbReference>
<proteinExistence type="predicted"/>
<dbReference type="PANTHER" id="PTHR10174">
    <property type="entry name" value="ALPHA-TOCOPHEROL TRANSFER PROTEIN-RELATED"/>
    <property type="match status" value="1"/>
</dbReference>
<dbReference type="EMBL" id="KK116274">
    <property type="protein sequence ID" value="KFM67274.1"/>
    <property type="molecule type" value="Genomic_DNA"/>
</dbReference>
<dbReference type="SUPFAM" id="SSF52087">
    <property type="entry name" value="CRAL/TRIO domain"/>
    <property type="match status" value="1"/>
</dbReference>
<evidence type="ECO:0000313" key="2">
    <source>
        <dbReference type="EMBL" id="KFM67274.1"/>
    </source>
</evidence>
<dbReference type="STRING" id="407821.A0A087TQ85"/>
<protein>
    <submittedName>
        <fullName evidence="2">Alpha-tocopherol transfer protein-like protein</fullName>
    </submittedName>
</protein>